<sequence>MSPNSHIIGLKGETSSSVWSRVYIPGSEKQFLCRESPGPGKPTHFIANKHSRSVNFTKGQRFSRDRREDEPGPLDYAWIETV</sequence>
<protein>
    <submittedName>
        <fullName evidence="1">Uncharacterized protein</fullName>
    </submittedName>
</protein>
<dbReference type="AlphaFoldDB" id="A0A0G4HM32"/>
<reference evidence="1" key="1">
    <citation type="submission" date="2014-11" db="EMBL/GenBank/DDBJ databases">
        <authorList>
            <person name="Otto D Thomas"/>
            <person name="Naeem Raeece"/>
        </authorList>
    </citation>
    <scope>NUCLEOTIDE SEQUENCE</scope>
</reference>
<proteinExistence type="predicted"/>
<feature type="non-terminal residue" evidence="1">
    <location>
        <position position="82"/>
    </location>
</feature>
<organism evidence="1">
    <name type="scientific">Chromera velia CCMP2878</name>
    <dbReference type="NCBI Taxonomy" id="1169474"/>
    <lineage>
        <taxon>Eukaryota</taxon>
        <taxon>Sar</taxon>
        <taxon>Alveolata</taxon>
        <taxon>Colpodellida</taxon>
        <taxon>Chromeraceae</taxon>
        <taxon>Chromera</taxon>
    </lineage>
</organism>
<accession>A0A0G4HM32</accession>
<dbReference type="EMBL" id="CDMZ01003128">
    <property type="protein sequence ID" value="CEM45201.1"/>
    <property type="molecule type" value="Genomic_DNA"/>
</dbReference>
<name>A0A0G4HM32_9ALVE</name>
<gene>
    <name evidence="1" type="ORF">Cvel_28968</name>
</gene>
<evidence type="ECO:0000313" key="1">
    <source>
        <dbReference type="EMBL" id="CEM45201.1"/>
    </source>
</evidence>